<reference evidence="1" key="1">
    <citation type="submission" date="2023-03" db="EMBL/GenBank/DDBJ databases">
        <authorList>
            <person name="Steffen K."/>
            <person name="Cardenas P."/>
        </authorList>
    </citation>
    <scope>NUCLEOTIDE SEQUENCE</scope>
</reference>
<evidence type="ECO:0000313" key="2">
    <source>
        <dbReference type="Proteomes" id="UP001174909"/>
    </source>
</evidence>
<keyword evidence="2" id="KW-1185">Reference proteome</keyword>
<dbReference type="AlphaFoldDB" id="A0AA35S0R1"/>
<gene>
    <name evidence="1" type="ORF">GBAR_LOCUS11940</name>
</gene>
<accession>A0AA35S0R1</accession>
<proteinExistence type="predicted"/>
<comment type="caution">
    <text evidence="1">The sequence shown here is derived from an EMBL/GenBank/DDBJ whole genome shotgun (WGS) entry which is preliminary data.</text>
</comment>
<evidence type="ECO:0000313" key="1">
    <source>
        <dbReference type="EMBL" id="CAI8019937.1"/>
    </source>
</evidence>
<protein>
    <submittedName>
        <fullName evidence="1">Uncharacterized protein</fullName>
    </submittedName>
</protein>
<organism evidence="1 2">
    <name type="scientific">Geodia barretti</name>
    <name type="common">Barrett's horny sponge</name>
    <dbReference type="NCBI Taxonomy" id="519541"/>
    <lineage>
        <taxon>Eukaryota</taxon>
        <taxon>Metazoa</taxon>
        <taxon>Porifera</taxon>
        <taxon>Demospongiae</taxon>
        <taxon>Heteroscleromorpha</taxon>
        <taxon>Tetractinellida</taxon>
        <taxon>Astrophorina</taxon>
        <taxon>Geodiidae</taxon>
        <taxon>Geodia</taxon>
    </lineage>
</organism>
<sequence>MREAIHALRCIFWCLRGIYAEHADRSDRALQRSIFRENPTYFLTFVARWVDGIVSGTNRHSRGEM</sequence>
<dbReference type="Proteomes" id="UP001174909">
    <property type="component" value="Unassembled WGS sequence"/>
</dbReference>
<dbReference type="EMBL" id="CASHTH010001787">
    <property type="protein sequence ID" value="CAI8019937.1"/>
    <property type="molecule type" value="Genomic_DNA"/>
</dbReference>
<name>A0AA35S0R1_GEOBA</name>